<dbReference type="PANTHER" id="PTHR21485">
    <property type="entry name" value="HAD SUPERFAMILY MEMBERS CMAS AND KDSC"/>
    <property type="match status" value="1"/>
</dbReference>
<dbReference type="OrthoDB" id="9805604at2"/>
<dbReference type="PANTHER" id="PTHR21485:SF6">
    <property type="entry name" value="N-ACYLNEURAMINATE CYTIDYLYLTRANSFERASE-RELATED"/>
    <property type="match status" value="1"/>
</dbReference>
<comment type="caution">
    <text evidence="2">The sequence shown here is derived from an EMBL/GenBank/DDBJ whole genome shotgun (WGS) entry which is preliminary data.</text>
</comment>
<dbReference type="NCBIfam" id="TIGR03584">
    <property type="entry name" value="PseF"/>
    <property type="match status" value="1"/>
</dbReference>
<dbReference type="Gene3D" id="3.90.550.10">
    <property type="entry name" value="Spore Coat Polysaccharide Biosynthesis Protein SpsA, Chain A"/>
    <property type="match status" value="1"/>
</dbReference>
<organism evidence="2 3">
    <name type="scientific">Arcobacter arenosus</name>
    <dbReference type="NCBI Taxonomy" id="2576037"/>
    <lineage>
        <taxon>Bacteria</taxon>
        <taxon>Pseudomonadati</taxon>
        <taxon>Campylobacterota</taxon>
        <taxon>Epsilonproteobacteria</taxon>
        <taxon>Campylobacterales</taxon>
        <taxon>Arcobacteraceae</taxon>
        <taxon>Arcobacter</taxon>
    </lineage>
</organism>
<dbReference type="Pfam" id="PF02348">
    <property type="entry name" value="CTP_transf_3"/>
    <property type="match status" value="1"/>
</dbReference>
<dbReference type="AlphaFoldDB" id="A0A5R8Y195"/>
<dbReference type="InterPro" id="IPR029044">
    <property type="entry name" value="Nucleotide-diphossugar_trans"/>
</dbReference>
<evidence type="ECO:0000256" key="1">
    <source>
        <dbReference type="NCBIfam" id="TIGR03584"/>
    </source>
</evidence>
<reference evidence="2 3" key="1">
    <citation type="submission" date="2019-05" db="EMBL/GenBank/DDBJ databases">
        <title>Arcobacter sp. nov., isolated from sea sediment.</title>
        <authorList>
            <person name="Kim W."/>
        </authorList>
    </citation>
    <scope>NUCLEOTIDE SEQUENCE [LARGE SCALE GENOMIC DNA]</scope>
    <source>
        <strain evidence="2 3">CAU 1517</strain>
    </source>
</reference>
<keyword evidence="3" id="KW-1185">Reference proteome</keyword>
<proteinExistence type="predicted"/>
<accession>A0A5R8Y195</accession>
<dbReference type="InterPro" id="IPR020039">
    <property type="entry name" value="PseF"/>
</dbReference>
<dbReference type="InterPro" id="IPR050793">
    <property type="entry name" value="CMP-NeuNAc_synthase"/>
</dbReference>
<protein>
    <recommendedName>
        <fullName evidence="1">Pseudaminic acid cytidylyltransferase</fullName>
        <ecNumber evidence="1">2.7.7.81</ecNumber>
    </recommendedName>
</protein>
<keyword evidence="2" id="KW-0548">Nucleotidyltransferase</keyword>
<dbReference type="CDD" id="cd02513">
    <property type="entry name" value="CMP-NeuAc_Synthase"/>
    <property type="match status" value="1"/>
</dbReference>
<dbReference type="GO" id="GO:0008781">
    <property type="term" value="F:N-acylneuraminate cytidylyltransferase activity"/>
    <property type="evidence" value="ECO:0007669"/>
    <property type="project" value="TreeGrafter"/>
</dbReference>
<dbReference type="EMBL" id="VANU01000003">
    <property type="protein sequence ID" value="TLP38537.1"/>
    <property type="molecule type" value="Genomic_DNA"/>
</dbReference>
<gene>
    <name evidence="2" type="primary">pseF</name>
    <name evidence="2" type="ORF">FDK22_08740</name>
</gene>
<name>A0A5R8Y195_9BACT</name>
<sequence>MPKSIAIIPARGGSKRIPKKNIKDFHGKPLIAYSIQTALRSKLFEKVVVSTDDEEIAEISKKYGAEVPFLRPKELSDDFTGTADVTKHAIDFLELKGEVYDYCCTIYATAPLLQEKYLVEGYTKLKNNDAINTFSCTSMPFPIQRTFKIDENNRCKMFWPENYMKRSQDLEEAYQDAGQFYWTKVGKNSGEVMFGKDSIPIILPRHLVQDIDTLEDWTRAEYMYSALKQNREF</sequence>
<dbReference type="RefSeq" id="WP_138152532.1">
    <property type="nucleotide sequence ID" value="NZ_VANU01000003.1"/>
</dbReference>
<keyword evidence="2" id="KW-0808">Transferase</keyword>
<dbReference type="Proteomes" id="UP000308901">
    <property type="component" value="Unassembled WGS sequence"/>
</dbReference>
<evidence type="ECO:0000313" key="2">
    <source>
        <dbReference type="EMBL" id="TLP38537.1"/>
    </source>
</evidence>
<evidence type="ECO:0000313" key="3">
    <source>
        <dbReference type="Proteomes" id="UP000308901"/>
    </source>
</evidence>
<dbReference type="SUPFAM" id="SSF53448">
    <property type="entry name" value="Nucleotide-diphospho-sugar transferases"/>
    <property type="match status" value="1"/>
</dbReference>
<dbReference type="InterPro" id="IPR003329">
    <property type="entry name" value="Cytidylyl_trans"/>
</dbReference>
<dbReference type="EC" id="2.7.7.81" evidence="1"/>